<feature type="region of interest" description="Disordered" evidence="4">
    <location>
        <begin position="41"/>
        <end position="60"/>
    </location>
</feature>
<keyword evidence="1" id="KW-0547">Nucleotide-binding</keyword>
<dbReference type="InterPro" id="IPR050628">
    <property type="entry name" value="SNF2_RAD54_helicase_TF"/>
</dbReference>
<feature type="region of interest" description="Disordered" evidence="4">
    <location>
        <begin position="1"/>
        <end position="31"/>
    </location>
</feature>
<evidence type="ECO:0000313" key="7">
    <source>
        <dbReference type="Proteomes" id="UP001161247"/>
    </source>
</evidence>
<feature type="compositionally biased region" description="Polar residues" evidence="4">
    <location>
        <begin position="107"/>
        <end position="116"/>
    </location>
</feature>
<dbReference type="SUPFAM" id="SSF52540">
    <property type="entry name" value="P-loop containing nucleoside triphosphate hydrolases"/>
    <property type="match status" value="1"/>
</dbReference>
<keyword evidence="3" id="KW-0067">ATP-binding</keyword>
<evidence type="ECO:0000256" key="2">
    <source>
        <dbReference type="ARBA" id="ARBA00022801"/>
    </source>
</evidence>
<feature type="region of interest" description="Disordered" evidence="4">
    <location>
        <begin position="104"/>
        <end position="143"/>
    </location>
</feature>
<evidence type="ECO:0000313" key="6">
    <source>
        <dbReference type="EMBL" id="CAI9109536.1"/>
    </source>
</evidence>
<dbReference type="GO" id="GO:0016787">
    <property type="term" value="F:hydrolase activity"/>
    <property type="evidence" value="ECO:0007669"/>
    <property type="project" value="UniProtKB-KW"/>
</dbReference>
<evidence type="ECO:0000256" key="4">
    <source>
        <dbReference type="SAM" id="MobiDB-lite"/>
    </source>
</evidence>
<sequence length="257" mass="29225">MDSSSDDESAARRRPYSSIKSSYPRPSFSRPPVISCSSFGFYSSGRKRNRKPSSMGKDVTCNLHNLPSFCEPDSGNNFASQFPRNSEEDLMYQQRRIKLMAEPQSYAKESQSQTAESDIKEDNGRKNSPETKPNNDSSYSPLERMQDRKVLLKAMEDLNQPRMEADLPKGILSVTLLRHQKIALAWMMEKEKVKGVCDGGFLADDQGLGKTISMIALIQMQRPLQEKHKSVNNKVPITTVRVKTEPLNFEEQDYMCR</sequence>
<dbReference type="GO" id="GO:0005524">
    <property type="term" value="F:ATP binding"/>
    <property type="evidence" value="ECO:0007669"/>
    <property type="project" value="UniProtKB-KW"/>
</dbReference>
<keyword evidence="7" id="KW-1185">Reference proteome</keyword>
<reference evidence="6" key="1">
    <citation type="submission" date="2023-03" db="EMBL/GenBank/DDBJ databases">
        <authorList>
            <person name="Julca I."/>
        </authorList>
    </citation>
    <scope>NUCLEOTIDE SEQUENCE</scope>
</reference>
<dbReference type="AlphaFoldDB" id="A0AAV1DNV5"/>
<dbReference type="Gene3D" id="3.40.50.10810">
    <property type="entry name" value="Tandem AAA-ATPase domain"/>
    <property type="match status" value="1"/>
</dbReference>
<evidence type="ECO:0000256" key="3">
    <source>
        <dbReference type="ARBA" id="ARBA00022840"/>
    </source>
</evidence>
<feature type="compositionally biased region" description="Basic and acidic residues" evidence="4">
    <location>
        <begin position="117"/>
        <end position="129"/>
    </location>
</feature>
<dbReference type="PANTHER" id="PTHR45626:SF24">
    <property type="entry name" value="HELICASE-LIKE TRANSCRIPTION FACTOR CHR28-RELATED"/>
    <property type="match status" value="1"/>
</dbReference>
<feature type="compositionally biased region" description="Low complexity" evidence="4">
    <location>
        <begin position="21"/>
        <end position="31"/>
    </location>
</feature>
<dbReference type="InterPro" id="IPR000330">
    <property type="entry name" value="SNF2_N"/>
</dbReference>
<dbReference type="InterPro" id="IPR027417">
    <property type="entry name" value="P-loop_NTPase"/>
</dbReference>
<dbReference type="Pfam" id="PF00176">
    <property type="entry name" value="SNF2-rel_dom"/>
    <property type="match status" value="1"/>
</dbReference>
<feature type="domain" description="SNF2 N-terminal" evidence="5">
    <location>
        <begin position="179"/>
        <end position="221"/>
    </location>
</feature>
<accession>A0AAV1DNV5</accession>
<proteinExistence type="predicted"/>
<dbReference type="Proteomes" id="UP001161247">
    <property type="component" value="Chromosome 6"/>
</dbReference>
<gene>
    <name evidence="6" type="ORF">OLC1_LOCUS17410</name>
</gene>
<dbReference type="PANTHER" id="PTHR45626">
    <property type="entry name" value="TRANSCRIPTION TERMINATION FACTOR 2-RELATED"/>
    <property type="match status" value="1"/>
</dbReference>
<dbReference type="InterPro" id="IPR038718">
    <property type="entry name" value="SNF2-like_sf"/>
</dbReference>
<feature type="compositionally biased region" description="Polar residues" evidence="4">
    <location>
        <begin position="130"/>
        <end position="140"/>
    </location>
</feature>
<protein>
    <submittedName>
        <fullName evidence="6">OLC1v1009371C1</fullName>
    </submittedName>
</protein>
<dbReference type="GO" id="GO:0006281">
    <property type="term" value="P:DNA repair"/>
    <property type="evidence" value="ECO:0007669"/>
    <property type="project" value="TreeGrafter"/>
</dbReference>
<name>A0AAV1DNV5_OLDCO</name>
<dbReference type="GO" id="GO:0008094">
    <property type="term" value="F:ATP-dependent activity, acting on DNA"/>
    <property type="evidence" value="ECO:0007669"/>
    <property type="project" value="TreeGrafter"/>
</dbReference>
<keyword evidence="2" id="KW-0378">Hydrolase</keyword>
<evidence type="ECO:0000259" key="5">
    <source>
        <dbReference type="Pfam" id="PF00176"/>
    </source>
</evidence>
<evidence type="ECO:0000256" key="1">
    <source>
        <dbReference type="ARBA" id="ARBA00022741"/>
    </source>
</evidence>
<dbReference type="EMBL" id="OX459123">
    <property type="protein sequence ID" value="CAI9109536.1"/>
    <property type="molecule type" value="Genomic_DNA"/>
</dbReference>
<dbReference type="GO" id="GO:0005634">
    <property type="term" value="C:nucleus"/>
    <property type="evidence" value="ECO:0007669"/>
    <property type="project" value="TreeGrafter"/>
</dbReference>
<organism evidence="6 7">
    <name type="scientific">Oldenlandia corymbosa var. corymbosa</name>
    <dbReference type="NCBI Taxonomy" id="529605"/>
    <lineage>
        <taxon>Eukaryota</taxon>
        <taxon>Viridiplantae</taxon>
        <taxon>Streptophyta</taxon>
        <taxon>Embryophyta</taxon>
        <taxon>Tracheophyta</taxon>
        <taxon>Spermatophyta</taxon>
        <taxon>Magnoliopsida</taxon>
        <taxon>eudicotyledons</taxon>
        <taxon>Gunneridae</taxon>
        <taxon>Pentapetalae</taxon>
        <taxon>asterids</taxon>
        <taxon>lamiids</taxon>
        <taxon>Gentianales</taxon>
        <taxon>Rubiaceae</taxon>
        <taxon>Rubioideae</taxon>
        <taxon>Spermacoceae</taxon>
        <taxon>Hedyotis-Oldenlandia complex</taxon>
        <taxon>Oldenlandia</taxon>
    </lineage>
</organism>